<keyword evidence="2 4" id="KW-0378">Hydrolase</keyword>
<reference evidence="7 8" key="1">
    <citation type="submission" date="2019-02" db="EMBL/GenBank/DDBJ databases">
        <title>Genome sequencing of the rare red list fungi Bondarzewia mesenterica.</title>
        <authorList>
            <person name="Buettner E."/>
            <person name="Kellner H."/>
        </authorList>
    </citation>
    <scope>NUCLEOTIDE SEQUENCE [LARGE SCALE GENOMIC DNA]</scope>
    <source>
        <strain evidence="7 8">DSM 108281</strain>
    </source>
</reference>
<dbReference type="InterPro" id="IPR001547">
    <property type="entry name" value="Glyco_hydro_5"/>
</dbReference>
<dbReference type="GO" id="GO:0009986">
    <property type="term" value="C:cell surface"/>
    <property type="evidence" value="ECO:0007669"/>
    <property type="project" value="TreeGrafter"/>
</dbReference>
<dbReference type="EMBL" id="SGPL01000114">
    <property type="protein sequence ID" value="THH17376.1"/>
    <property type="molecule type" value="Genomic_DNA"/>
</dbReference>
<evidence type="ECO:0000256" key="1">
    <source>
        <dbReference type="ARBA" id="ARBA00005641"/>
    </source>
</evidence>
<accession>A0A4S4LXK4</accession>
<feature type="signal peptide" evidence="5">
    <location>
        <begin position="1"/>
        <end position="28"/>
    </location>
</feature>
<evidence type="ECO:0000313" key="8">
    <source>
        <dbReference type="Proteomes" id="UP000310158"/>
    </source>
</evidence>
<keyword evidence="3 4" id="KW-0326">Glycosidase</keyword>
<organism evidence="7 8">
    <name type="scientific">Bondarzewia mesenterica</name>
    <dbReference type="NCBI Taxonomy" id="1095465"/>
    <lineage>
        <taxon>Eukaryota</taxon>
        <taxon>Fungi</taxon>
        <taxon>Dikarya</taxon>
        <taxon>Basidiomycota</taxon>
        <taxon>Agaricomycotina</taxon>
        <taxon>Agaricomycetes</taxon>
        <taxon>Russulales</taxon>
        <taxon>Bondarzewiaceae</taxon>
        <taxon>Bondarzewia</taxon>
    </lineage>
</organism>
<sequence length="446" mass="49229">MRSLRRLASHALFALATLSTVLLTPAQAAPSKADFSPSFAYGSQKVRGVNLGGWLVLEPWITPSLFDGTNDDRVVDEWTFGQFQSHQTALSTLQNHWNTWITEQDFADIAAAGLNHVRLPIGYWAWDVGGGEPYIQGQLPYLRKAVGWAANHGLKLIIDLHGAPGSQNGFDNSGQKMSYPTWHTSQSNIDRTNNIIKQIAAEFAGQYQTVAAIAPLNEPAGFDGQDVLDVVRQYWLDSYGNIRYPYGTSTQSNTLELIHDAFQPLSYWNGWERPPSFQGVAIDTHIYQMFSNDVGVSVPAHFYIEFSLSLSSTIAAATCDRASDISSFNTNQLWTIVGEWTPAMTDCAKYLNGRGVGSRYDGSYPGSTRVGSCNGKTGSASSFSDSYKTFLRQSWESQVLTYENGSGWIQWTWKAESADDWSYQAGLQNGWIPGDPTALKFAAICD</sequence>
<evidence type="ECO:0000256" key="2">
    <source>
        <dbReference type="ARBA" id="ARBA00022801"/>
    </source>
</evidence>
<name>A0A4S4LXK4_9AGAM</name>
<feature type="domain" description="Glycoside hydrolase family 5" evidence="6">
    <location>
        <begin position="88"/>
        <end position="234"/>
    </location>
</feature>
<dbReference type="GO" id="GO:0009251">
    <property type="term" value="P:glucan catabolic process"/>
    <property type="evidence" value="ECO:0007669"/>
    <property type="project" value="TreeGrafter"/>
</dbReference>
<evidence type="ECO:0000259" key="6">
    <source>
        <dbReference type="Pfam" id="PF00150"/>
    </source>
</evidence>
<dbReference type="Gene3D" id="3.20.20.80">
    <property type="entry name" value="Glycosidases"/>
    <property type="match status" value="1"/>
</dbReference>
<dbReference type="PANTHER" id="PTHR31297:SF42">
    <property type="entry name" value="GLYCOSIDE HYDROLASE FAMILY 5 DOMAIN-CONTAINING PROTEIN"/>
    <property type="match status" value="1"/>
</dbReference>
<dbReference type="GO" id="GO:0008422">
    <property type="term" value="F:beta-glucosidase activity"/>
    <property type="evidence" value="ECO:0007669"/>
    <property type="project" value="TreeGrafter"/>
</dbReference>
<protein>
    <recommendedName>
        <fullName evidence="6">Glycoside hydrolase family 5 domain-containing protein</fullName>
    </recommendedName>
</protein>
<evidence type="ECO:0000256" key="3">
    <source>
        <dbReference type="ARBA" id="ARBA00023295"/>
    </source>
</evidence>
<dbReference type="Pfam" id="PF00150">
    <property type="entry name" value="Cellulase"/>
    <property type="match status" value="1"/>
</dbReference>
<dbReference type="OrthoDB" id="62120at2759"/>
<evidence type="ECO:0000313" key="7">
    <source>
        <dbReference type="EMBL" id="THH17376.1"/>
    </source>
</evidence>
<dbReference type="AlphaFoldDB" id="A0A4S4LXK4"/>
<feature type="chain" id="PRO_5020314338" description="Glycoside hydrolase family 5 domain-containing protein" evidence="5">
    <location>
        <begin position="29"/>
        <end position="446"/>
    </location>
</feature>
<dbReference type="SUPFAM" id="SSF51445">
    <property type="entry name" value="(Trans)glycosidases"/>
    <property type="match status" value="1"/>
</dbReference>
<dbReference type="GO" id="GO:0005576">
    <property type="term" value="C:extracellular region"/>
    <property type="evidence" value="ECO:0007669"/>
    <property type="project" value="TreeGrafter"/>
</dbReference>
<evidence type="ECO:0000256" key="5">
    <source>
        <dbReference type="SAM" id="SignalP"/>
    </source>
</evidence>
<dbReference type="InterPro" id="IPR017853">
    <property type="entry name" value="GH"/>
</dbReference>
<dbReference type="PANTHER" id="PTHR31297">
    <property type="entry name" value="GLUCAN ENDO-1,6-BETA-GLUCOSIDASE B"/>
    <property type="match status" value="1"/>
</dbReference>
<evidence type="ECO:0000256" key="4">
    <source>
        <dbReference type="RuleBase" id="RU361153"/>
    </source>
</evidence>
<dbReference type="InterPro" id="IPR050386">
    <property type="entry name" value="Glycosyl_hydrolase_5"/>
</dbReference>
<keyword evidence="5" id="KW-0732">Signal</keyword>
<proteinExistence type="inferred from homology"/>
<dbReference type="Proteomes" id="UP000310158">
    <property type="component" value="Unassembled WGS sequence"/>
</dbReference>
<keyword evidence="8" id="KW-1185">Reference proteome</keyword>
<comment type="similarity">
    <text evidence="1 4">Belongs to the glycosyl hydrolase 5 (cellulase A) family.</text>
</comment>
<comment type="caution">
    <text evidence="7">The sequence shown here is derived from an EMBL/GenBank/DDBJ whole genome shotgun (WGS) entry which is preliminary data.</text>
</comment>
<gene>
    <name evidence="7" type="ORF">EW146_g3420</name>
</gene>